<reference evidence="1 2" key="1">
    <citation type="submission" date="2020-02" db="EMBL/GenBank/DDBJ databases">
        <authorList>
            <consortium name="PulseNet: The National Subtyping Network for Foodborne Disease Surveillance"/>
            <person name="Tarr C.L."/>
            <person name="Trees E."/>
            <person name="Katz L.S."/>
            <person name="Carleton-Romer H.A."/>
            <person name="Stroika S."/>
            <person name="Kucerova Z."/>
            <person name="Roache K.F."/>
            <person name="Sabol A.L."/>
            <person name="Besser J."/>
            <person name="Gerner-Smidt P."/>
        </authorList>
    </citation>
    <scope>NUCLEOTIDE SEQUENCE [LARGE SCALE GENOMIC DNA]</scope>
    <source>
        <strain evidence="1 2">PNUSAE002719</strain>
    </source>
</reference>
<gene>
    <name evidence="1" type="ORF">A5U30_001773</name>
</gene>
<proteinExistence type="predicted"/>
<evidence type="ECO:0000313" key="1">
    <source>
        <dbReference type="EMBL" id="EFM8154178.1"/>
    </source>
</evidence>
<name>A0A828NQN0_ECOLX</name>
<evidence type="ECO:0000313" key="2">
    <source>
        <dbReference type="Proteomes" id="UP000555763"/>
    </source>
</evidence>
<comment type="caution">
    <text evidence="1">The sequence shown here is derived from an EMBL/GenBank/DDBJ whole genome shotgun (WGS) entry which is preliminary data.</text>
</comment>
<dbReference type="EMBL" id="AATLZG010000009">
    <property type="protein sequence ID" value="EFM8154178.1"/>
    <property type="molecule type" value="Genomic_DNA"/>
</dbReference>
<organism evidence="1 2">
    <name type="scientific">Escherichia coli</name>
    <dbReference type="NCBI Taxonomy" id="562"/>
    <lineage>
        <taxon>Bacteria</taxon>
        <taxon>Pseudomonadati</taxon>
        <taxon>Pseudomonadota</taxon>
        <taxon>Gammaproteobacteria</taxon>
        <taxon>Enterobacterales</taxon>
        <taxon>Enterobacteriaceae</taxon>
        <taxon>Escherichia</taxon>
    </lineage>
</organism>
<sequence length="92" mass="10493">MSINTPTEINKLFTSPAHIELTQKTLTEITNALDERISETDKDNHFATYMALQMQSMAMVIANQTISELYMKTLRLERELAELRAQSGQFLA</sequence>
<accession>A0A828NQN0</accession>
<dbReference type="AlphaFoldDB" id="A0A828NQN0"/>
<dbReference type="Proteomes" id="UP000555763">
    <property type="component" value="Unassembled WGS sequence"/>
</dbReference>
<protein>
    <submittedName>
        <fullName evidence="1">Uncharacterized protein</fullName>
    </submittedName>
</protein>